<reference evidence="9" key="1">
    <citation type="submission" date="2018-07" db="EMBL/GenBank/DDBJ databases">
        <authorList>
            <person name="Gao Z.-S."/>
            <person name="Jia H.-M."/>
            <person name="Jia H.-J."/>
            <person name="Cai Q.-L."/>
            <person name="Wang Y."/>
            <person name="Zhao H.-B."/>
        </authorList>
    </citation>
    <scope>NUCLEOTIDE SEQUENCE</scope>
    <source>
        <tissue evidence="9">Leaves</tissue>
    </source>
</reference>
<dbReference type="GO" id="GO:0009734">
    <property type="term" value="P:auxin-activated signaling pathway"/>
    <property type="evidence" value="ECO:0007669"/>
    <property type="project" value="InterPro"/>
</dbReference>
<comment type="similarity">
    <text evidence="2">Belongs to the tetraspanin (TM4SF) family.</text>
</comment>
<dbReference type="PRINTS" id="PR00259">
    <property type="entry name" value="TMFOUR"/>
</dbReference>
<organism evidence="9 10">
    <name type="scientific">Morella rubra</name>
    <name type="common">Chinese bayberry</name>
    <dbReference type="NCBI Taxonomy" id="262757"/>
    <lineage>
        <taxon>Eukaryota</taxon>
        <taxon>Viridiplantae</taxon>
        <taxon>Streptophyta</taxon>
        <taxon>Embryophyta</taxon>
        <taxon>Tracheophyta</taxon>
        <taxon>Spermatophyta</taxon>
        <taxon>Magnoliopsida</taxon>
        <taxon>eudicotyledons</taxon>
        <taxon>Gunneridae</taxon>
        <taxon>Pentapetalae</taxon>
        <taxon>rosids</taxon>
        <taxon>fabids</taxon>
        <taxon>Fagales</taxon>
        <taxon>Myricaceae</taxon>
        <taxon>Morella</taxon>
    </lineage>
</organism>
<dbReference type="AlphaFoldDB" id="A0A6A1UWK9"/>
<accession>A0A6A1UWK9</accession>
<dbReference type="Proteomes" id="UP000516437">
    <property type="component" value="Chromosome 8"/>
</dbReference>
<keyword evidence="10" id="KW-1185">Reference proteome</keyword>
<gene>
    <name evidence="9" type="ORF">CJ030_MR8G002629</name>
    <name evidence="8" type="ORF">CJ030_MR8G002630</name>
    <name evidence="7" type="ORF">CJ030_MR8G002631</name>
</gene>
<evidence type="ECO:0000256" key="6">
    <source>
        <dbReference type="SAM" id="Phobius"/>
    </source>
</evidence>
<evidence type="ECO:0000313" key="7">
    <source>
        <dbReference type="EMBL" id="KAB1204797.1"/>
    </source>
</evidence>
<comment type="caution">
    <text evidence="9">The sequence shown here is derived from an EMBL/GenBank/DDBJ whole genome shotgun (WGS) entry which is preliminary data.</text>
</comment>
<proteinExistence type="inferred from homology"/>
<evidence type="ECO:0000256" key="1">
    <source>
        <dbReference type="ARBA" id="ARBA00004141"/>
    </source>
</evidence>
<evidence type="ECO:0000256" key="3">
    <source>
        <dbReference type="ARBA" id="ARBA00022692"/>
    </source>
</evidence>
<dbReference type="Pfam" id="PF00335">
    <property type="entry name" value="Tetraspanin"/>
    <property type="match status" value="1"/>
</dbReference>
<feature type="transmembrane region" description="Helical" evidence="6">
    <location>
        <begin position="12"/>
        <end position="30"/>
    </location>
</feature>
<dbReference type="GO" id="GO:0016020">
    <property type="term" value="C:membrane"/>
    <property type="evidence" value="ECO:0007669"/>
    <property type="project" value="UniProtKB-SubCell"/>
</dbReference>
<evidence type="ECO:0000256" key="2">
    <source>
        <dbReference type="ARBA" id="ARBA00006840"/>
    </source>
</evidence>
<dbReference type="PANTHER" id="PTHR32191">
    <property type="entry name" value="TETRASPANIN-8-RELATED"/>
    <property type="match status" value="1"/>
</dbReference>
<feature type="transmembrane region" description="Helical" evidence="6">
    <location>
        <begin position="42"/>
        <end position="64"/>
    </location>
</feature>
<protein>
    <submittedName>
        <fullName evidence="9">Tetraspanin-7</fullName>
    </submittedName>
</protein>
<name>A0A6A1UWK9_9ROSI</name>
<dbReference type="InterPro" id="IPR018499">
    <property type="entry name" value="Tetraspanin/Peripherin"/>
</dbReference>
<comment type="subcellular location">
    <subcellularLocation>
        <location evidence="1">Membrane</location>
        <topology evidence="1">Multi-pass membrane protein</topology>
    </subcellularLocation>
</comment>
<feature type="transmembrane region" description="Helical" evidence="6">
    <location>
        <begin position="234"/>
        <end position="252"/>
    </location>
</feature>
<evidence type="ECO:0000313" key="10">
    <source>
        <dbReference type="Proteomes" id="UP000516437"/>
    </source>
</evidence>
<feature type="transmembrane region" description="Helical" evidence="6">
    <location>
        <begin position="70"/>
        <end position="96"/>
    </location>
</feature>
<evidence type="ECO:0000256" key="5">
    <source>
        <dbReference type="ARBA" id="ARBA00023136"/>
    </source>
</evidence>
<sequence>MFRVSNNLVGLLNLVTFLLSIPILVAGIWLSKQAGSECERWLERPVIVLGVFLMLVSLAGLIGACCKVSWLLWVYLLVMFLLILLLTVFTIFAFAVTNKGAGEVLSNRGYKEYKLGDYSHWLQDRVNNTKNWNKIKSCLKDSKVCSNFADKYVNDTVEQFYAENLSSLQSGCCKPPNDCNFTYVKPTEWNKAVGVAYADTDCNAWENDASVLCFNCESCKAGLLDNIKSNWKKVAIINVIFLVFLIVVYSAGCCAFRNNRKDNAYWSRY</sequence>
<keyword evidence="5 6" id="KW-0472">Membrane</keyword>
<evidence type="ECO:0000256" key="4">
    <source>
        <dbReference type="ARBA" id="ARBA00022989"/>
    </source>
</evidence>
<dbReference type="EMBL" id="RXIC02000026">
    <property type="protein sequence ID" value="KAB1204798.1"/>
    <property type="molecule type" value="Genomic_DNA"/>
</dbReference>
<keyword evidence="3 6" id="KW-0812">Transmembrane</keyword>
<evidence type="ECO:0000313" key="9">
    <source>
        <dbReference type="EMBL" id="KAB1204799.1"/>
    </source>
</evidence>
<dbReference type="OrthoDB" id="1892640at2759"/>
<dbReference type="InterPro" id="IPR044991">
    <property type="entry name" value="TET_plant"/>
</dbReference>
<reference evidence="9 10" key="2">
    <citation type="journal article" date="2019" name="Plant Biotechnol. J.">
        <title>The red bayberry genome and genetic basis of sex determination.</title>
        <authorList>
            <person name="Jia H.M."/>
            <person name="Jia H.J."/>
            <person name="Cai Q.L."/>
            <person name="Wang Y."/>
            <person name="Zhao H.B."/>
            <person name="Yang W.F."/>
            <person name="Wang G.Y."/>
            <person name="Li Y.H."/>
            <person name="Zhan D.L."/>
            <person name="Shen Y.T."/>
            <person name="Niu Q.F."/>
            <person name="Chang L."/>
            <person name="Qiu J."/>
            <person name="Zhao L."/>
            <person name="Xie H.B."/>
            <person name="Fu W.Y."/>
            <person name="Jin J."/>
            <person name="Li X.W."/>
            <person name="Jiao Y."/>
            <person name="Zhou C.C."/>
            <person name="Tu T."/>
            <person name="Chai C.Y."/>
            <person name="Gao J.L."/>
            <person name="Fan L.J."/>
            <person name="van de Weg E."/>
            <person name="Wang J.Y."/>
            <person name="Gao Z.S."/>
        </authorList>
    </citation>
    <scope>NUCLEOTIDE SEQUENCE [LARGE SCALE GENOMIC DNA]</scope>
    <source>
        <tissue evidence="9">Leaves</tissue>
    </source>
</reference>
<dbReference type="EMBL" id="RXIC02000026">
    <property type="protein sequence ID" value="KAB1204799.1"/>
    <property type="molecule type" value="Genomic_DNA"/>
</dbReference>
<reference evidence="9" key="3">
    <citation type="submission" date="2019-09" db="EMBL/GenBank/DDBJ databases">
        <authorList>
            <person name="Gao Z."/>
        </authorList>
    </citation>
    <scope>NUCLEOTIDE SEQUENCE</scope>
    <source>
        <tissue evidence="9">Leaves</tissue>
    </source>
</reference>
<keyword evidence="4 6" id="KW-1133">Transmembrane helix</keyword>
<evidence type="ECO:0000313" key="8">
    <source>
        <dbReference type="EMBL" id="KAB1204798.1"/>
    </source>
</evidence>
<dbReference type="EMBL" id="RXIC02000026">
    <property type="protein sequence ID" value="KAB1204797.1"/>
    <property type="molecule type" value="Genomic_DNA"/>
</dbReference>